<dbReference type="EMBL" id="FUWL01000007">
    <property type="protein sequence ID" value="SJZ53740.1"/>
    <property type="molecule type" value="Genomic_DNA"/>
</dbReference>
<dbReference type="AlphaFoldDB" id="A0A099WUV5"/>
<dbReference type="RefSeq" id="WP_025837670.1">
    <property type="nucleotide sequence ID" value="NZ_FUWL01000007.1"/>
</dbReference>
<dbReference type="Pfam" id="PF02591">
    <property type="entry name" value="Zn_ribbon_9"/>
    <property type="match status" value="1"/>
</dbReference>
<reference evidence="3 5" key="1">
    <citation type="submission" date="2014-08" db="EMBL/GenBank/DDBJ databases">
        <title>Porphyromonas cangingivalis strain:COT-109_OH1386 Genome sequencing.</title>
        <authorList>
            <person name="Wallis C."/>
            <person name="Deusch O."/>
            <person name="O'Flynn C."/>
            <person name="Davis I."/>
            <person name="Jospin G."/>
            <person name="Darling A.E."/>
            <person name="Coil D.A."/>
            <person name="Alexiev A."/>
            <person name="Horsfall A."/>
            <person name="Kirkwood N."/>
            <person name="Harris S."/>
            <person name="Eisen J.A."/>
        </authorList>
    </citation>
    <scope>NUCLEOTIDE SEQUENCE [LARGE SCALE GENOMIC DNA]</scope>
    <source>
        <strain evidence="5">COT-109 OH1386</strain>
        <strain evidence="3">COT-109_OH1386</strain>
    </source>
</reference>
<feature type="domain" description="C4-type zinc ribbon" evidence="2">
    <location>
        <begin position="211"/>
        <end position="243"/>
    </location>
</feature>
<dbReference type="InterPro" id="IPR052376">
    <property type="entry name" value="Oxidative_Scav/Glycosyltrans"/>
</dbReference>
<gene>
    <name evidence="3" type="ORF">HQ35_03825</name>
    <name evidence="4" type="ORF">SAMN02745205_01140</name>
</gene>
<dbReference type="PANTHER" id="PTHR39082:SF1">
    <property type="entry name" value="SCAVENGER RECEPTOR CLASS A MEMBER 3"/>
    <property type="match status" value="1"/>
</dbReference>
<sequence>MAKKKAEAKEFTVEEKLEALYKLQTVVSEIDRIRTIRGELPIEVQELEDEIEGRKTRKAKYASEIEQLNKYIADRKHMISQSQELIEKYTKQLDEVRNNREYDALTKEIEYQNLEIQFSEKKIGEDQASIAQLTEQLARLDEETEGRQLDLDQKRKELEEIVSETKQDEERLRMEAKEIEELIEPRLLAAFKRTRKASRNGLSVVRIEREACAGCFNKIPPQRQLDVKLRKKIIVCEYCGRILVDPEMAEEIDKKSKWD</sequence>
<evidence type="ECO:0000313" key="6">
    <source>
        <dbReference type="Proteomes" id="UP000189956"/>
    </source>
</evidence>
<dbReference type="EMBL" id="JQJD01000024">
    <property type="protein sequence ID" value="KGN81676.1"/>
    <property type="molecule type" value="Genomic_DNA"/>
</dbReference>
<dbReference type="STRING" id="36874.HQ34_03445"/>
<dbReference type="eggNOG" id="COG1579">
    <property type="taxonomic scope" value="Bacteria"/>
</dbReference>
<evidence type="ECO:0000313" key="5">
    <source>
        <dbReference type="Proteomes" id="UP000030125"/>
    </source>
</evidence>
<evidence type="ECO:0000256" key="1">
    <source>
        <dbReference type="SAM" id="Coils"/>
    </source>
</evidence>
<name>A0A099WUV5_PORCN</name>
<evidence type="ECO:0000259" key="2">
    <source>
        <dbReference type="Pfam" id="PF02591"/>
    </source>
</evidence>
<dbReference type="Gene3D" id="1.10.287.1490">
    <property type="match status" value="1"/>
</dbReference>
<feature type="coiled-coil region" evidence="1">
    <location>
        <begin position="123"/>
        <end position="182"/>
    </location>
</feature>
<organism evidence="3 5">
    <name type="scientific">Porphyromonas cangingivalis</name>
    <dbReference type="NCBI Taxonomy" id="36874"/>
    <lineage>
        <taxon>Bacteria</taxon>
        <taxon>Pseudomonadati</taxon>
        <taxon>Bacteroidota</taxon>
        <taxon>Bacteroidia</taxon>
        <taxon>Bacteroidales</taxon>
        <taxon>Porphyromonadaceae</taxon>
        <taxon>Porphyromonas</taxon>
    </lineage>
</organism>
<dbReference type="Proteomes" id="UP000189956">
    <property type="component" value="Unassembled WGS sequence"/>
</dbReference>
<reference evidence="4 6" key="2">
    <citation type="submission" date="2017-02" db="EMBL/GenBank/DDBJ databases">
        <authorList>
            <person name="Peterson S.W."/>
        </authorList>
    </citation>
    <scope>NUCLEOTIDE SEQUENCE [LARGE SCALE GENOMIC DNA]</scope>
    <source>
        <strain evidence="4 6">ATCC 700135</strain>
    </source>
</reference>
<evidence type="ECO:0000313" key="4">
    <source>
        <dbReference type="EMBL" id="SJZ53740.1"/>
    </source>
</evidence>
<evidence type="ECO:0000313" key="3">
    <source>
        <dbReference type="EMBL" id="KGN81676.1"/>
    </source>
</evidence>
<dbReference type="Proteomes" id="UP000030125">
    <property type="component" value="Unassembled WGS sequence"/>
</dbReference>
<dbReference type="PANTHER" id="PTHR39082">
    <property type="entry name" value="PHOSPHOLIPASE C-BETA-2-RELATED"/>
    <property type="match status" value="1"/>
</dbReference>
<keyword evidence="1" id="KW-0175">Coiled coil</keyword>
<feature type="coiled-coil region" evidence="1">
    <location>
        <begin position="44"/>
        <end position="99"/>
    </location>
</feature>
<protein>
    <submittedName>
        <fullName evidence="3">Zinc ribbon domain protein</fullName>
    </submittedName>
</protein>
<dbReference type="InterPro" id="IPR003743">
    <property type="entry name" value="Zf-RING_7"/>
</dbReference>
<dbReference type="OrthoDB" id="9795058at2"/>
<accession>A0A099WUV5</accession>
<keyword evidence="5" id="KW-1185">Reference proteome</keyword>
<proteinExistence type="predicted"/>